<dbReference type="Proteomes" id="UP000177057">
    <property type="component" value="Unassembled WGS sequence"/>
</dbReference>
<evidence type="ECO:0000256" key="1">
    <source>
        <dbReference type="ARBA" id="ARBA00001946"/>
    </source>
</evidence>
<dbReference type="NCBIfam" id="TIGR01573">
    <property type="entry name" value="cas2"/>
    <property type="match status" value="1"/>
</dbReference>
<dbReference type="GO" id="GO:0043571">
    <property type="term" value="P:maintenance of CRISPR repeat elements"/>
    <property type="evidence" value="ECO:0007669"/>
    <property type="project" value="UniProtKB-UniRule"/>
</dbReference>
<dbReference type="Gene3D" id="3.30.70.240">
    <property type="match status" value="1"/>
</dbReference>
<dbReference type="GO" id="GO:0051607">
    <property type="term" value="P:defense response to virus"/>
    <property type="evidence" value="ECO:0007669"/>
    <property type="project" value="UniProtKB-UniRule"/>
</dbReference>
<evidence type="ECO:0000256" key="2">
    <source>
        <dbReference type="ARBA" id="ARBA00009959"/>
    </source>
</evidence>
<evidence type="ECO:0000256" key="9">
    <source>
        <dbReference type="HAMAP-Rule" id="MF_01471"/>
    </source>
</evidence>
<evidence type="ECO:0000256" key="8">
    <source>
        <dbReference type="ARBA" id="ARBA00023118"/>
    </source>
</evidence>
<accession>A0A1F5N4I6</accession>
<dbReference type="InterPro" id="IPR021127">
    <property type="entry name" value="CRISPR_associated_Cas2"/>
</dbReference>
<keyword evidence="7 9" id="KW-0460">Magnesium</keyword>
<dbReference type="STRING" id="1797794.A3H40_00410"/>
<keyword evidence="5 9" id="KW-0255">Endonuclease</keyword>
<dbReference type="GO" id="GO:0046872">
    <property type="term" value="F:metal ion binding"/>
    <property type="evidence" value="ECO:0007669"/>
    <property type="project" value="UniProtKB-UniRule"/>
</dbReference>
<keyword evidence="3 9" id="KW-0540">Nuclease</keyword>
<name>A0A1F5N4I6_9BACT</name>
<evidence type="ECO:0000256" key="6">
    <source>
        <dbReference type="ARBA" id="ARBA00022801"/>
    </source>
</evidence>
<dbReference type="GO" id="GO:0016787">
    <property type="term" value="F:hydrolase activity"/>
    <property type="evidence" value="ECO:0007669"/>
    <property type="project" value="UniProtKB-KW"/>
</dbReference>
<dbReference type="GO" id="GO:0004521">
    <property type="term" value="F:RNA endonuclease activity"/>
    <property type="evidence" value="ECO:0007669"/>
    <property type="project" value="InterPro"/>
</dbReference>
<dbReference type="SUPFAM" id="SSF143430">
    <property type="entry name" value="TTP0101/SSO1404-like"/>
    <property type="match status" value="1"/>
</dbReference>
<dbReference type="AlphaFoldDB" id="A0A1F5N4I6"/>
<reference evidence="10 11" key="1">
    <citation type="journal article" date="2016" name="Nat. Commun.">
        <title>Thousands of microbial genomes shed light on interconnected biogeochemical processes in an aquifer system.</title>
        <authorList>
            <person name="Anantharaman K."/>
            <person name="Brown C.T."/>
            <person name="Hug L.A."/>
            <person name="Sharon I."/>
            <person name="Castelle C.J."/>
            <person name="Probst A.J."/>
            <person name="Thomas B.C."/>
            <person name="Singh A."/>
            <person name="Wilkins M.J."/>
            <person name="Karaoz U."/>
            <person name="Brodie E.L."/>
            <person name="Williams K.H."/>
            <person name="Hubbard S.S."/>
            <person name="Banfield J.F."/>
        </authorList>
    </citation>
    <scope>NUCLEOTIDE SEQUENCE [LARGE SCALE GENOMIC DNA]</scope>
</reference>
<dbReference type="EC" id="3.1.-.-" evidence="9"/>
<evidence type="ECO:0000256" key="7">
    <source>
        <dbReference type="ARBA" id="ARBA00022842"/>
    </source>
</evidence>
<comment type="function">
    <text evidence="9">CRISPR (clustered regularly interspaced short palindromic repeat), is an adaptive immune system that provides protection against mobile genetic elements (viruses, transposable elements and conjugative plasmids). CRISPR clusters contain sequences complementary to antecedent mobile elements and target invading nucleic acids. CRISPR clusters are transcribed and processed into CRISPR RNA (crRNA). Functions as a ssRNA-specific endoribonuclease. Involved in the integration of spacer DNA into the CRISPR cassette.</text>
</comment>
<dbReference type="InterPro" id="IPR019199">
    <property type="entry name" value="Virulence_VapD/CRISPR_Cas2"/>
</dbReference>
<keyword evidence="4 9" id="KW-0479">Metal-binding</keyword>
<organism evidence="10 11">
    <name type="scientific">Candidatus Daviesbacteria bacterium RIFCSPLOWO2_02_FULL_38_15</name>
    <dbReference type="NCBI Taxonomy" id="1797794"/>
    <lineage>
        <taxon>Bacteria</taxon>
        <taxon>Candidatus Daviesiibacteriota</taxon>
    </lineage>
</organism>
<dbReference type="Pfam" id="PF09827">
    <property type="entry name" value="CRISPR_Cas2"/>
    <property type="match status" value="1"/>
</dbReference>
<keyword evidence="8 9" id="KW-0051">Antiviral defense</keyword>
<gene>
    <name evidence="9" type="primary">cas2</name>
    <name evidence="10" type="ORF">A3H40_00410</name>
</gene>
<comment type="caution">
    <text evidence="10">The sequence shown here is derived from an EMBL/GenBank/DDBJ whole genome shotgun (WGS) entry which is preliminary data.</text>
</comment>
<protein>
    <recommendedName>
        <fullName evidence="9">CRISPR-associated endoribonuclease Cas2</fullName>
        <ecNumber evidence="9">3.1.-.-</ecNumber>
    </recommendedName>
</protein>
<evidence type="ECO:0000256" key="5">
    <source>
        <dbReference type="ARBA" id="ARBA00022759"/>
    </source>
</evidence>
<dbReference type="PANTHER" id="PTHR34405:SF3">
    <property type="entry name" value="CRISPR-ASSOCIATED ENDORIBONUCLEASE CAS2 3"/>
    <property type="match status" value="1"/>
</dbReference>
<comment type="cofactor">
    <cofactor evidence="1 9">
        <name>Mg(2+)</name>
        <dbReference type="ChEBI" id="CHEBI:18420"/>
    </cofactor>
</comment>
<sequence>MLIVSYDFTNDKTRTRFSKFLKQYGNRIQYSVFSIGNSPRVLRNVIAEIDARYKKLFKDTDSIVIFSTCEGCKKKIIRYGCAKHDVEDVVYFG</sequence>
<keyword evidence="6 9" id="KW-0378">Hydrolase</keyword>
<dbReference type="PANTHER" id="PTHR34405">
    <property type="entry name" value="CRISPR-ASSOCIATED ENDORIBONUCLEASE CAS2"/>
    <property type="match status" value="1"/>
</dbReference>
<evidence type="ECO:0000313" key="11">
    <source>
        <dbReference type="Proteomes" id="UP000177057"/>
    </source>
</evidence>
<proteinExistence type="inferred from homology"/>
<comment type="subunit">
    <text evidence="9">Homodimer, forms a heterotetramer with a Cas1 homodimer.</text>
</comment>
<dbReference type="CDD" id="cd09725">
    <property type="entry name" value="Cas2_I_II_III"/>
    <property type="match status" value="1"/>
</dbReference>
<evidence type="ECO:0000313" key="10">
    <source>
        <dbReference type="EMBL" id="OGE72549.1"/>
    </source>
</evidence>
<comment type="similarity">
    <text evidence="2 9">Belongs to the CRISPR-associated endoribonuclease Cas2 protein family.</text>
</comment>
<feature type="binding site" evidence="9">
    <location>
        <position position="7"/>
    </location>
    <ligand>
        <name>Mg(2+)</name>
        <dbReference type="ChEBI" id="CHEBI:18420"/>
        <note>catalytic</note>
    </ligand>
</feature>
<dbReference type="EMBL" id="MFDV01000007">
    <property type="protein sequence ID" value="OGE72549.1"/>
    <property type="molecule type" value="Genomic_DNA"/>
</dbReference>
<evidence type="ECO:0000256" key="3">
    <source>
        <dbReference type="ARBA" id="ARBA00022722"/>
    </source>
</evidence>
<dbReference type="HAMAP" id="MF_01471">
    <property type="entry name" value="Cas2"/>
    <property type="match status" value="1"/>
</dbReference>
<evidence type="ECO:0000256" key="4">
    <source>
        <dbReference type="ARBA" id="ARBA00022723"/>
    </source>
</evidence>